<sequence>MNMPINKIFRYFKNPGSYQGIILFFCNYTNYFLFINSSNVFLTILLCFKSIWTCVADKIWSLRIWLEFWFKLEVSKFFISNASFSSIFYYLTAFEKIVFFKI</sequence>
<feature type="transmembrane region" description="Helical" evidence="1">
    <location>
        <begin position="68"/>
        <end position="91"/>
    </location>
</feature>
<protein>
    <submittedName>
        <fullName evidence="2">Uncharacterized protein</fullName>
    </submittedName>
</protein>
<evidence type="ECO:0000313" key="3">
    <source>
        <dbReference type="Proteomes" id="UP000008738"/>
    </source>
</evidence>
<organism evidence="2 3">
    <name type="scientific">Mesomycoplasma hyorhinis (strain MCLD)</name>
    <name type="common">Mycoplasma hyorhinis</name>
    <dbReference type="NCBI Taxonomy" id="936139"/>
    <lineage>
        <taxon>Bacteria</taxon>
        <taxon>Bacillati</taxon>
        <taxon>Mycoplasmatota</taxon>
        <taxon>Mycoplasmoidales</taxon>
        <taxon>Metamycoplasmataceae</taxon>
        <taxon>Mesomycoplasma</taxon>
    </lineage>
</organism>
<dbReference type="EMBL" id="CP002669">
    <property type="protein sequence ID" value="AEC45789.1"/>
    <property type="molecule type" value="Genomic_DNA"/>
</dbReference>
<name>A0ABM5M541_MESHM</name>
<keyword evidence="1" id="KW-0812">Transmembrane</keyword>
<proteinExistence type="predicted"/>
<evidence type="ECO:0000313" key="2">
    <source>
        <dbReference type="EMBL" id="AEC45789.1"/>
    </source>
</evidence>
<gene>
    <name evidence="2" type="ordered locus">SRH_01105</name>
</gene>
<evidence type="ECO:0000256" key="1">
    <source>
        <dbReference type="SAM" id="Phobius"/>
    </source>
</evidence>
<reference evidence="2 3" key="1">
    <citation type="journal article" date="2011" name="J. Bacteriol.">
        <title>Genome analysis of a Mycoplasma hyorhinis strain derived from a primary human melanoma cell line.</title>
        <authorList>
            <person name="Kornspan J.D."/>
            <person name="Lysnyansky I."/>
            <person name="Kahan T."/>
            <person name="Herrmann R."/>
            <person name="Rottem S."/>
            <person name="Nir-Paz R."/>
        </authorList>
    </citation>
    <scope>NUCLEOTIDE SEQUENCE [LARGE SCALE GENOMIC DNA]</scope>
    <source>
        <strain evidence="2 3">MCLD</strain>
    </source>
</reference>
<accession>A0ABM5M541</accession>
<keyword evidence="1" id="KW-1133">Transmembrane helix</keyword>
<keyword evidence="1" id="KW-0472">Membrane</keyword>
<dbReference type="Proteomes" id="UP000008738">
    <property type="component" value="Chromosome"/>
</dbReference>
<keyword evidence="3" id="KW-1185">Reference proteome</keyword>
<feature type="transmembrane region" description="Helical" evidence="1">
    <location>
        <begin position="21"/>
        <end position="48"/>
    </location>
</feature>